<gene>
    <name evidence="2" type="ORF">JCM21714_1574</name>
</gene>
<comment type="caution">
    <text evidence="2">The sequence shown here is derived from an EMBL/GenBank/DDBJ whole genome shotgun (WGS) entry which is preliminary data.</text>
</comment>
<evidence type="ECO:0000313" key="3">
    <source>
        <dbReference type="Proteomes" id="UP000019102"/>
    </source>
</evidence>
<reference evidence="2 3" key="1">
    <citation type="journal article" date="2014" name="Genome Announc.">
        <title>Draft Genome Sequence of the Boron-Tolerant and Moderately Halotolerant Bacterium Gracilibacillus boraciitolerans JCM 21714T.</title>
        <authorList>
            <person name="Ahmed I."/>
            <person name="Oshima K."/>
            <person name="Suda W."/>
            <person name="Kitamura K."/>
            <person name="Iida T."/>
            <person name="Ohmori Y."/>
            <person name="Fujiwara T."/>
            <person name="Hattori M."/>
            <person name="Ohkuma M."/>
        </authorList>
    </citation>
    <scope>NUCLEOTIDE SEQUENCE [LARGE SCALE GENOMIC DNA]</scope>
    <source>
        <strain evidence="2 3">JCM 21714</strain>
    </source>
</reference>
<feature type="compositionally biased region" description="Low complexity" evidence="1">
    <location>
        <begin position="43"/>
        <end position="54"/>
    </location>
</feature>
<evidence type="ECO:0008006" key="4">
    <source>
        <dbReference type="Google" id="ProtNLM"/>
    </source>
</evidence>
<dbReference type="EMBL" id="BAVS01000005">
    <property type="protein sequence ID" value="GAE92567.1"/>
    <property type="molecule type" value="Genomic_DNA"/>
</dbReference>
<proteinExistence type="predicted"/>
<dbReference type="OrthoDB" id="2692029at2"/>
<dbReference type="AlphaFoldDB" id="W4VH85"/>
<organism evidence="2 3">
    <name type="scientific">Gracilibacillus boraciitolerans JCM 21714</name>
    <dbReference type="NCBI Taxonomy" id="1298598"/>
    <lineage>
        <taxon>Bacteria</taxon>
        <taxon>Bacillati</taxon>
        <taxon>Bacillota</taxon>
        <taxon>Bacilli</taxon>
        <taxon>Bacillales</taxon>
        <taxon>Bacillaceae</taxon>
        <taxon>Gracilibacillus</taxon>
    </lineage>
</organism>
<evidence type="ECO:0000256" key="1">
    <source>
        <dbReference type="SAM" id="MobiDB-lite"/>
    </source>
</evidence>
<dbReference type="eggNOG" id="ENOG5033C32">
    <property type="taxonomic scope" value="Bacteria"/>
</dbReference>
<evidence type="ECO:0000313" key="2">
    <source>
        <dbReference type="EMBL" id="GAE92567.1"/>
    </source>
</evidence>
<name>W4VH85_9BACI</name>
<dbReference type="RefSeq" id="WP_035722562.1">
    <property type="nucleotide sequence ID" value="NZ_BAVS01000005.1"/>
</dbReference>
<accession>W4VH85</accession>
<dbReference type="InterPro" id="IPR035218">
    <property type="entry name" value="DUF5327"/>
</dbReference>
<dbReference type="Pfam" id="PF17261">
    <property type="entry name" value="DUF5327"/>
    <property type="match status" value="1"/>
</dbReference>
<feature type="region of interest" description="Disordered" evidence="1">
    <location>
        <begin position="43"/>
        <end position="92"/>
    </location>
</feature>
<dbReference type="STRING" id="1298598.JCM21714_1574"/>
<sequence>MMAITDQQILKKIITESQQALHNQAKVREHAKAIQSLTDLLLDQDSSSSASPAAIEEVEWQKMTGESAPRQQIKQEKKIEEDEENGNSLLDF</sequence>
<keyword evidence="3" id="KW-1185">Reference proteome</keyword>
<protein>
    <recommendedName>
        <fullName evidence="4">YwdI family protein</fullName>
    </recommendedName>
</protein>
<dbReference type="Proteomes" id="UP000019102">
    <property type="component" value="Unassembled WGS sequence"/>
</dbReference>